<dbReference type="AlphaFoldDB" id="A0A9X0ED39"/>
<dbReference type="RefSeq" id="WP_037015191.1">
    <property type="nucleotide sequence ID" value="NZ_JRMB01000002.1"/>
</dbReference>
<dbReference type="Proteomes" id="UP000029719">
    <property type="component" value="Unassembled WGS sequence"/>
</dbReference>
<name>A0A9X0ED39_9PSED</name>
<dbReference type="OrthoDB" id="6969611at2"/>
<reference evidence="1 2" key="1">
    <citation type="submission" date="2014-09" db="EMBL/GenBank/DDBJ databases">
        <title>Genome sequence of Pseudomonas lutea strain DSM 17257T.</title>
        <authorList>
            <person name="Kwak Y."/>
            <person name="Shin J.-H."/>
        </authorList>
    </citation>
    <scope>NUCLEOTIDE SEQUENCE [LARGE SCALE GENOMIC DNA]</scope>
    <source>
        <strain evidence="1 2">DSM 17257</strain>
    </source>
</reference>
<dbReference type="EMBL" id="JRMB01000002">
    <property type="protein sequence ID" value="KGF63607.1"/>
    <property type="molecule type" value="Genomic_DNA"/>
</dbReference>
<comment type="caution">
    <text evidence="1">The sequence shown here is derived from an EMBL/GenBank/DDBJ whole genome shotgun (WGS) entry which is preliminary data.</text>
</comment>
<organism evidence="1 2">
    <name type="scientific">Pseudomonas lutea</name>
    <dbReference type="NCBI Taxonomy" id="243924"/>
    <lineage>
        <taxon>Bacteria</taxon>
        <taxon>Pseudomonadati</taxon>
        <taxon>Pseudomonadota</taxon>
        <taxon>Gammaproteobacteria</taxon>
        <taxon>Pseudomonadales</taxon>
        <taxon>Pseudomonadaceae</taxon>
        <taxon>Pseudomonas</taxon>
    </lineage>
</organism>
<gene>
    <name evidence="1" type="ORF">LT42_17000</name>
</gene>
<accession>A0A9X0ED39</accession>
<protein>
    <submittedName>
        <fullName evidence="1">Uncharacterized protein</fullName>
    </submittedName>
</protein>
<sequence length="79" mass="8651">MEHENLTMPAAVRQELDNLLATIKRAMTSDEAERAGLRAEGFVLGVERLKALQPASIEALYLVVEQAVETRTGELDAQA</sequence>
<evidence type="ECO:0000313" key="2">
    <source>
        <dbReference type="Proteomes" id="UP000029719"/>
    </source>
</evidence>
<proteinExistence type="predicted"/>
<evidence type="ECO:0000313" key="1">
    <source>
        <dbReference type="EMBL" id="KGF63607.1"/>
    </source>
</evidence>